<evidence type="ECO:0000256" key="3">
    <source>
        <dbReference type="ARBA" id="ARBA00022490"/>
    </source>
</evidence>
<sequence length="448" mass="49865">MAAHLKKRVCEEFTKVVHKSAALHVDRCKAPSPADALQYLLQFARKPFEAESEEGVVRILLEHCYKESDPSVRLKIASLLGLLSKTAGFSPDCIMDDAINILQNEKFHHVLAQLLDTLLAIGTKLPENQAIHMGLVDVACKHLTDTSPGVRNKCLQLLGNLGSLETSVTKDGEGLALRDVQKIIGDYFSDQDPCVRRAAIKAMLQLHERGLKLHQAIYNQASKMLSDDCEQVRSAAVQLTWAISQLYPESTVPIPSSNEEIRLVDDAFGAICPMVSDGSWVVRVQAAKLLGSMEQVSFHFLEQTLDKKLMSDLRRKRTTHDRAEELYRSGELTSEEIDTGAVNLMESGACGAFVPGLEDEMYEVRIATLEALCMLAQSSPSFVEKCRPDFLVDMFNDEIEEVRLQSIHSMRKISKNITLREDQLGSVLAVLEDRPEIFERAPFPSASL</sequence>
<evidence type="ECO:0000256" key="1">
    <source>
        <dbReference type="ARBA" id="ARBA00004123"/>
    </source>
</evidence>
<keyword evidence="5" id="KW-0539">Nucleus</keyword>
<evidence type="ECO:0000256" key="5">
    <source>
        <dbReference type="ARBA" id="ARBA00023242"/>
    </source>
</evidence>
<evidence type="ECO:0000256" key="4">
    <source>
        <dbReference type="ARBA" id="ARBA00022737"/>
    </source>
</evidence>
<dbReference type="Pfam" id="PF12765">
    <property type="entry name" value="Cohesin_HEAT"/>
    <property type="match status" value="2"/>
</dbReference>
<dbReference type="PANTHER" id="PTHR20938:SF0">
    <property type="entry name" value="INTEGRATOR COMPLEX SUBUNIT 4"/>
    <property type="match status" value="1"/>
</dbReference>
<evidence type="ECO:0000256" key="2">
    <source>
        <dbReference type="ARBA" id="ARBA00004496"/>
    </source>
</evidence>
<dbReference type="PANTHER" id="PTHR20938">
    <property type="entry name" value="INTEGRATOR COMPLEX SUBUNIT 4"/>
    <property type="match status" value="1"/>
</dbReference>
<dbReference type="InterPro" id="IPR026003">
    <property type="entry name" value="Cohesin_HEAT"/>
</dbReference>
<proteinExistence type="inferred from homology"/>
<name>A0A8C0MK29_CANLF</name>
<reference evidence="8" key="1">
    <citation type="submission" date="2019-03" db="EMBL/GenBank/DDBJ databases">
        <authorList>
            <person name="Warren W.C."/>
            <person name="Johnson G.S."/>
        </authorList>
    </citation>
    <scope>NUCLEOTIDE SEQUENCE [LARGE SCALE GENOMIC DNA]</scope>
    <source>
        <strain evidence="8">Basenji</strain>
    </source>
</reference>
<dbReference type="InterPro" id="IPR011989">
    <property type="entry name" value="ARM-like"/>
</dbReference>
<evidence type="ECO:0000256" key="6">
    <source>
        <dbReference type="ARBA" id="ARBA00061685"/>
    </source>
</evidence>
<evidence type="ECO:0000313" key="8">
    <source>
        <dbReference type="Ensembl" id="ENSCAFP00030012962.1"/>
    </source>
</evidence>
<comment type="similarity">
    <text evidence="6">Belongs to the Integrator subunit 4 family.</text>
</comment>
<dbReference type="AlphaFoldDB" id="A0A8C0MK29"/>
<evidence type="ECO:0000313" key="9">
    <source>
        <dbReference type="Proteomes" id="UP000694429"/>
    </source>
</evidence>
<evidence type="ECO:0000256" key="7">
    <source>
        <dbReference type="ARBA" id="ARBA00068017"/>
    </source>
</evidence>
<dbReference type="Proteomes" id="UP000694429">
    <property type="component" value="Chromosome 16"/>
</dbReference>
<protein>
    <recommendedName>
        <fullName evidence="7">Integrator complex subunit 4</fullName>
    </recommendedName>
</protein>
<dbReference type="Ensembl" id="ENSCAFT00030014859.1">
    <property type="protein sequence ID" value="ENSCAFP00030012962.1"/>
    <property type="gene ID" value="ENSCAFG00030008082.1"/>
</dbReference>
<dbReference type="GO" id="GO:0005737">
    <property type="term" value="C:cytoplasm"/>
    <property type="evidence" value="ECO:0007669"/>
    <property type="project" value="UniProtKB-SubCell"/>
</dbReference>
<dbReference type="GO" id="GO:0005634">
    <property type="term" value="C:nucleus"/>
    <property type="evidence" value="ECO:0007669"/>
    <property type="project" value="UniProtKB-SubCell"/>
</dbReference>
<dbReference type="SUPFAM" id="SSF48371">
    <property type="entry name" value="ARM repeat"/>
    <property type="match status" value="1"/>
</dbReference>
<comment type="subcellular location">
    <subcellularLocation>
        <location evidence="2">Cytoplasm</location>
    </subcellularLocation>
    <subcellularLocation>
        <location evidence="1">Nucleus</location>
    </subcellularLocation>
</comment>
<dbReference type="InterPro" id="IPR016024">
    <property type="entry name" value="ARM-type_fold"/>
</dbReference>
<dbReference type="Gene3D" id="1.25.10.10">
    <property type="entry name" value="Leucine-rich Repeat Variant"/>
    <property type="match status" value="3"/>
</dbReference>
<accession>A0A8C0MK29</accession>
<keyword evidence="3" id="KW-0963">Cytoplasm</keyword>
<organism evidence="8 9">
    <name type="scientific">Canis lupus familiaris</name>
    <name type="common">Dog</name>
    <name type="synonym">Canis familiaris</name>
    <dbReference type="NCBI Taxonomy" id="9615"/>
    <lineage>
        <taxon>Eukaryota</taxon>
        <taxon>Metazoa</taxon>
        <taxon>Chordata</taxon>
        <taxon>Craniata</taxon>
        <taxon>Vertebrata</taxon>
        <taxon>Euteleostomi</taxon>
        <taxon>Mammalia</taxon>
        <taxon>Eutheria</taxon>
        <taxon>Laurasiatheria</taxon>
        <taxon>Carnivora</taxon>
        <taxon>Caniformia</taxon>
        <taxon>Canidae</taxon>
        <taxon>Canis</taxon>
    </lineage>
</organism>
<reference evidence="8" key="2">
    <citation type="submission" date="2025-08" db="UniProtKB">
        <authorList>
            <consortium name="Ensembl"/>
        </authorList>
    </citation>
    <scope>IDENTIFICATION</scope>
</reference>
<keyword evidence="4" id="KW-0677">Repeat</keyword>
<dbReference type="FunFam" id="1.25.10.10:FF:000118">
    <property type="entry name" value="Integrator complex subunit 4"/>
    <property type="match status" value="1"/>
</dbReference>
<dbReference type="FunFam" id="1.25.10.10:FF:000134">
    <property type="entry name" value="Integrator complex subunit 4"/>
    <property type="match status" value="1"/>
</dbReference>